<dbReference type="Pfam" id="PF25496">
    <property type="entry name" value="URGCP"/>
    <property type="match status" value="1"/>
</dbReference>
<dbReference type="InterPro" id="IPR058641">
    <property type="entry name" value="GVIN1_dom"/>
</dbReference>
<accession>A0AAV6ZJ60</accession>
<keyword evidence="5" id="KW-1185">Reference proteome</keyword>
<dbReference type="PANTHER" id="PTHR14819">
    <property type="entry name" value="GTP-BINDING"/>
    <property type="match status" value="1"/>
</dbReference>
<dbReference type="SUPFAM" id="SSF52540">
    <property type="entry name" value="P-loop containing nucleoside triphosphate hydrolases"/>
    <property type="match status" value="1"/>
</dbReference>
<dbReference type="PANTHER" id="PTHR14819:SF9">
    <property type="entry name" value="UP-REGULATOR OF CELL PROLIFERATION-LIKE"/>
    <property type="match status" value="1"/>
</dbReference>
<dbReference type="Pfam" id="PF25974">
    <property type="entry name" value="URGCP_9th"/>
    <property type="match status" value="1"/>
</dbReference>
<protein>
    <recommendedName>
        <fullName evidence="3">VLIG-type G domain-containing protein</fullName>
    </recommendedName>
</protein>
<dbReference type="InterPro" id="IPR057365">
    <property type="entry name" value="URGCP"/>
</dbReference>
<dbReference type="PROSITE" id="PS51717">
    <property type="entry name" value="G_VLIG"/>
    <property type="match status" value="1"/>
</dbReference>
<sequence>MEPRCPGLSAVSHTLQYSKTKTLEDVLLDLGMEKYRNSKMTLRDVLSIGLETSDTFRPKAKADLPGHFLMNIIALDRSARKMEVDEDLSNQGSSVDDDDDPLELFGNKRIENQSSKSLHPSDVMCAVLNCSDKCLQQEVISKMSMCQFAVPLLLPAGDGSGSTFMLWAMREIVKKWRPQSLTDSKGFMEDNVVNIEMPIFSFVRLGPNKLSKSKVLNQVLNPPQQHHDFFIHDNMEGGNIERKISDGLVEMSWYFPAGKSDVFPEPIAVANLRGDLEDNREQFTFLTRISSATFIFIESLCERQFRLLSSCSPSDTKFYFIVTSGKDKTMDPETRKNMQILIPILKIEKSNVISKSGLMNDAGFITKIQKIIDHELKNDPKVVKLKDINKEVSNLNINTDETSPEFWTTKHLALSITSMIHDVESFKNQSLTLQGDLWKQLSKLEKEMCRMRNQGGENQQAYLSELKLKQRSLLRQQHEHNVPGAMRLFINAITDLHKNEKQYFLKWMKFELDSIARKNLSKLQSEYKENCKKPDASANPQKLKQLDKRISESSLGIEHFLRELGQFYEAEHSTVKNESDKKLRHFPGVAADLLLDGFPLELIDGDASNIPLQWITDVLTELDKKTGERCRMRVITVLGVQSTGKSTLLNTMFGLQFPVATRGAFMTLIKVKENFQEELGCEFVLVIDTEVLKAPELASLDDSYEHDNELATLVVGLSDITIVNMAMENTTAMKDILQIVVHAFLRMKEIGKRSNCQFVHQNVSDVTTDEMTKVAAKMENKCGFEKFCDVMEYDLEKHNWYIPGLWQGVPPMAPVNSGYSEHVSEMKEYLLKFLKNKRQDRALTIPAFCEWVESLWTAVKHEKFIFSFRNSLVAEAYNKLSMQFSLWEWNFTNEIYKWVVRQENIIKYQTSHNLDANRNKIIKDLDQLLIEEEKKMMDLIEKYFESESENVNLIKKYHEEFRRSVTTLRREQRRNAIYKCEKTLSIQKGKLKIEDIKKQYQAKIEGKIDELLRTCREKNKELSDLEVEAAFDAMWKKTLDHLQIEKLESRNVSDAMLQQLRQDMSSRGPDINKKLLAVKRLGEDKGGFKIDTNSHIDKVWCDSLLKAVRIKNNEPYEKLGDFATSLIEMCDAYVTEKENTTEDYDDTYCQEILQKINRSLEDDQYTSLHFTVHFVLDIKLFIFGKASRRFQKMHDKFIETKDPRTCMENMKKDYLNVFLECFNIKGETGSRGRQFCEKCLIPAITNYIYDHLGRTMVDDILNGSDNQTFKSRSFFQYNLLKNLLEEMSFQKYVQYINNYEKFSKDIIMNKISAMYQKPEALEALQADLISSILRDVRGALTDETILQSEDIPHFLQNVHKKLKEKLVISESSMQIIAFNNKVKVGQFSSDIQTFLDSTENGVWSELKSVSFESLLSKIKLKPQDELLRKVIGCRKQCPFCKVPCEAGGGDHREHFASVHRPQGLGRYKWSKTKILVTDICNTDVKSEAEFRNLDTHGKYHPYKEYRTYYPDWSIQPDPSIKSSDYWKYIFAKFNGNFAEEYKAKPAELPDDWKEITEEEALSGLKKLFNVV</sequence>
<dbReference type="EMBL" id="WNYA01000218">
    <property type="protein sequence ID" value="KAG8549217.1"/>
    <property type="molecule type" value="Genomic_DNA"/>
</dbReference>
<dbReference type="Gene3D" id="3.40.50.300">
    <property type="entry name" value="P-loop containing nucleotide triphosphate hydrolases"/>
    <property type="match status" value="1"/>
</dbReference>
<dbReference type="InterPro" id="IPR052986">
    <property type="entry name" value="VLIG_GTPase"/>
</dbReference>
<dbReference type="Proteomes" id="UP000824782">
    <property type="component" value="Unassembled WGS sequence"/>
</dbReference>
<reference evidence="4" key="1">
    <citation type="thesis" date="2020" institute="ProQuest LLC" country="789 East Eisenhower Parkway, Ann Arbor, MI, USA">
        <title>Comparative Genomics and Chromosome Evolution.</title>
        <authorList>
            <person name="Mudd A.B."/>
        </authorList>
    </citation>
    <scope>NUCLEOTIDE SEQUENCE</scope>
    <source>
        <strain evidence="4">237g6f4</strain>
        <tissue evidence="4">Blood</tissue>
    </source>
</reference>
<evidence type="ECO:0000313" key="5">
    <source>
        <dbReference type="Proteomes" id="UP000824782"/>
    </source>
</evidence>
<gene>
    <name evidence="4" type="ORF">GDO81_022085</name>
</gene>
<proteinExistence type="inferred from homology"/>
<evidence type="ECO:0000259" key="3">
    <source>
        <dbReference type="PROSITE" id="PS51717"/>
    </source>
</evidence>
<comment type="caution">
    <text evidence="4">The sequence shown here is derived from an EMBL/GenBank/DDBJ whole genome shotgun (WGS) entry which is preliminary data.</text>
</comment>
<evidence type="ECO:0000313" key="4">
    <source>
        <dbReference type="EMBL" id="KAG8549217.1"/>
    </source>
</evidence>
<evidence type="ECO:0000256" key="2">
    <source>
        <dbReference type="SAM" id="Coils"/>
    </source>
</evidence>
<comment type="similarity">
    <text evidence="1">Belongs to the TRAFAC class dynamin-like GTPase superfamily. Very large inducible GTPase (VLIG) family.</text>
</comment>
<dbReference type="InterPro" id="IPR027417">
    <property type="entry name" value="P-loop_NTPase"/>
</dbReference>
<dbReference type="Pfam" id="PF25683">
    <property type="entry name" value="URGCP_GTPase"/>
    <property type="match status" value="1"/>
</dbReference>
<keyword evidence="2" id="KW-0175">Coiled coil</keyword>
<feature type="domain" description="VLIG-type G" evidence="3">
    <location>
        <begin position="629"/>
        <end position="853"/>
    </location>
</feature>
<organism evidence="4 5">
    <name type="scientific">Engystomops pustulosus</name>
    <name type="common">Tungara frog</name>
    <name type="synonym">Physalaemus pustulosus</name>
    <dbReference type="NCBI Taxonomy" id="76066"/>
    <lineage>
        <taxon>Eukaryota</taxon>
        <taxon>Metazoa</taxon>
        <taxon>Chordata</taxon>
        <taxon>Craniata</taxon>
        <taxon>Vertebrata</taxon>
        <taxon>Euteleostomi</taxon>
        <taxon>Amphibia</taxon>
        <taxon>Batrachia</taxon>
        <taxon>Anura</taxon>
        <taxon>Neobatrachia</taxon>
        <taxon>Hyloidea</taxon>
        <taxon>Leptodactylidae</taxon>
        <taxon>Leiuperinae</taxon>
        <taxon>Engystomops</taxon>
    </lineage>
</organism>
<feature type="coiled-coil region" evidence="2">
    <location>
        <begin position="1001"/>
        <end position="1028"/>
    </location>
</feature>
<name>A0AAV6ZJ60_ENGPU</name>
<dbReference type="GO" id="GO:0005525">
    <property type="term" value="F:GTP binding"/>
    <property type="evidence" value="ECO:0007669"/>
    <property type="project" value="InterPro"/>
</dbReference>
<evidence type="ECO:0000256" key="1">
    <source>
        <dbReference type="ARBA" id="ARBA00006828"/>
    </source>
</evidence>
<dbReference type="InterPro" id="IPR030383">
    <property type="entry name" value="G_VLIG_dom"/>
</dbReference>